<sequence>MTVTDAAETVALLEEHIRAGAELPVLLMTTAHLTGDYALLTPGRRPGVVFGKLRCEVEPDEREAILADCAERLRGFLAAGAPVPPLTFDVLHRIAAWAVGKEIEPFVPLLAEEMVLGSQDPRRPGWSKARIAPDRPFSVGIVGGGESGIIAAIRLAQAGIPYTLYEKNAALGGTWLENRYPGCRVDINSYVYSYASAPAAWPEYFGQQPEVLAYLQDVARQHGVEERTRFGCAVQAARWDEAASAWELRLADDGGEAVRTHQAVIFAVGQLNRPALPDIPGRDDFAGPAFHSARWDHDAALDGKDVGVIGTGASACQFIPKVAERAGSVRVFARTTTWLLPTPELHEALPDSALWLMANLPAYRQWYRASMLMMQGPGLLDRITHDPAYPASERAISESNDALRASLQGWIEAQIADRPDLRDALIPDSPVGAKRILRDNGSWIRALRRDNLRVVRTRIERIVPDGLVTTDGEHHRLDALIYGTGFQAARFLQPMTITGRGGVDLHEHWGENPRAYLGLTVPNFPNMFVMYGPNTNLVVHGGSIILFSELSAKYILGAIRCLLDADARSLEVRGDIHETYNARVDATNARRAWGWSGVSSWYKNGEGRVTQNFPFTIAEYWQRTDRFEPGEYLLR</sequence>
<dbReference type="GO" id="GO:0050661">
    <property type="term" value="F:NADP binding"/>
    <property type="evidence" value="ECO:0007669"/>
    <property type="project" value="InterPro"/>
</dbReference>
<evidence type="ECO:0000256" key="1">
    <source>
        <dbReference type="ARBA" id="ARBA00022630"/>
    </source>
</evidence>
<dbReference type="Proteomes" id="UP000249065">
    <property type="component" value="Unassembled WGS sequence"/>
</dbReference>
<dbReference type="PANTHER" id="PTHR42877:SF4">
    <property type="entry name" value="FAD_NAD(P)-BINDING DOMAIN-CONTAINING PROTEIN-RELATED"/>
    <property type="match status" value="1"/>
</dbReference>
<dbReference type="Gene3D" id="3.50.50.60">
    <property type="entry name" value="FAD/NAD(P)-binding domain"/>
    <property type="match status" value="2"/>
</dbReference>
<dbReference type="GO" id="GO:0050660">
    <property type="term" value="F:flavin adenine dinucleotide binding"/>
    <property type="evidence" value="ECO:0007669"/>
    <property type="project" value="InterPro"/>
</dbReference>
<comment type="caution">
    <text evidence="4">The sequence shown here is derived from an EMBL/GenBank/DDBJ whole genome shotgun (WGS) entry which is preliminary data.</text>
</comment>
<dbReference type="SUPFAM" id="SSF51905">
    <property type="entry name" value="FAD/NAD(P)-binding domain"/>
    <property type="match status" value="2"/>
</dbReference>
<dbReference type="InterPro" id="IPR036188">
    <property type="entry name" value="FAD/NAD-bd_sf"/>
</dbReference>
<keyword evidence="2" id="KW-0274">FAD</keyword>
<organism evidence="4 5">
    <name type="scientific">Roseicella frigidaeris</name>
    <dbReference type="NCBI Taxonomy" id="2230885"/>
    <lineage>
        <taxon>Bacteria</taxon>
        <taxon>Pseudomonadati</taxon>
        <taxon>Pseudomonadota</taxon>
        <taxon>Alphaproteobacteria</taxon>
        <taxon>Acetobacterales</taxon>
        <taxon>Roseomonadaceae</taxon>
        <taxon>Roseicella</taxon>
    </lineage>
</organism>
<dbReference type="PANTHER" id="PTHR42877">
    <property type="entry name" value="L-ORNITHINE N(5)-MONOOXYGENASE-RELATED"/>
    <property type="match status" value="1"/>
</dbReference>
<evidence type="ECO:0000313" key="4">
    <source>
        <dbReference type="EMBL" id="RAI57104.1"/>
    </source>
</evidence>
<evidence type="ECO:0000313" key="5">
    <source>
        <dbReference type="Proteomes" id="UP000249065"/>
    </source>
</evidence>
<reference evidence="5" key="1">
    <citation type="submission" date="2018-06" db="EMBL/GenBank/DDBJ databases">
        <authorList>
            <person name="Khan S.A."/>
        </authorList>
    </citation>
    <scope>NUCLEOTIDE SEQUENCE [LARGE SCALE GENOMIC DNA]</scope>
    <source>
        <strain evidence="5">DB-1506</strain>
    </source>
</reference>
<keyword evidence="5" id="KW-1185">Reference proteome</keyword>
<name>A0A327M497_9PROT</name>
<dbReference type="InterPro" id="IPR020946">
    <property type="entry name" value="Flavin_mOase-like"/>
</dbReference>
<dbReference type="OrthoDB" id="312624at2"/>
<accession>A0A327M497</accession>
<dbReference type="EMBL" id="QLIX01000021">
    <property type="protein sequence ID" value="RAI57104.1"/>
    <property type="molecule type" value="Genomic_DNA"/>
</dbReference>
<keyword evidence="3" id="KW-0560">Oxidoreductase</keyword>
<keyword evidence="1" id="KW-0285">Flavoprotein</keyword>
<dbReference type="Pfam" id="PF00743">
    <property type="entry name" value="FMO-like"/>
    <property type="match status" value="1"/>
</dbReference>
<protein>
    <submittedName>
        <fullName evidence="4">NAD(P)/FAD-dependent oxidoreductase</fullName>
    </submittedName>
</protein>
<gene>
    <name evidence="4" type="ORF">DOO78_20820</name>
</gene>
<dbReference type="AlphaFoldDB" id="A0A327M497"/>
<dbReference type="GO" id="GO:0004499">
    <property type="term" value="F:N,N-dimethylaniline monooxygenase activity"/>
    <property type="evidence" value="ECO:0007669"/>
    <property type="project" value="InterPro"/>
</dbReference>
<proteinExistence type="predicted"/>
<evidence type="ECO:0000256" key="3">
    <source>
        <dbReference type="ARBA" id="ARBA00023002"/>
    </source>
</evidence>
<dbReference type="InterPro" id="IPR051209">
    <property type="entry name" value="FAD-bind_Monooxygenase_sf"/>
</dbReference>
<evidence type="ECO:0000256" key="2">
    <source>
        <dbReference type="ARBA" id="ARBA00022827"/>
    </source>
</evidence>